<dbReference type="SUPFAM" id="SSF81383">
    <property type="entry name" value="F-box domain"/>
    <property type="match status" value="1"/>
</dbReference>
<proteinExistence type="predicted"/>
<keyword evidence="2" id="KW-0547">Nucleotide-binding</keyword>
<evidence type="ECO:0000313" key="10">
    <source>
        <dbReference type="Proteomes" id="UP000266841"/>
    </source>
</evidence>
<keyword evidence="10" id="KW-1185">Reference proteome</keyword>
<sequence>MEPLAMITAACVVTAVETKSGLEQLSPYLRLPLWTAGRGLPSAEDSSAVDGILAGQLSELMTPRSSFVDRATAATLMEPAPNSSLNNGLTAMLSRIREAEREERTSRAGFIGDINEARCRAFSFAWSDRLRNAVAVESSSLADLPLWEELPARLVASTPRELLEMRRAHWQRAEELDEISDKFVFCVPSAGTKMPVLYSSSTTSSSASAERSLLAKASGAFDQYFSPFKKSLSRLTMCFPDKKLVQFDAGKLQTLARLLRDLKQGGHRVLIFTQMSKMLDVLEAFLNLNGHTYLRLDGGTDVDRRQRLMDRFNNDPKVFCFILSTRSGGLGINLTGADTVVFYDSDCKFYVAALYLLFSAHFDLIGNPAMDAQAQDRAHRLVRNVCLFFNSEVPLTTRPNLLRIGQTREVHIYRLVTEHSIEENILSKAKQKRNLDFLVMDEGKFHATDASRQKDAMSDRADEDQEEGFTKSKLQHMLGVSSLADDDGVSVENDVDLNKEQLESAMNELEDADDVRAMQSAKQEAEEDLKEFDDARQGQDGEANDGGKSKKNVGTAKAKTVKKKKRPSNAGSDDSGSRTTKDDDTDEEQDMEKEFATWQKKAGMDSSTIQASLNPLERYGLHVKEYIDPFFSKYYWEEQQRLETNQRNSISELDIEEIEQRKVNEEQKAFEDGDLLCTFPDPESLPRQRQLYIREKARLRSEIMIRKLTGRNWTTKVEDRSKRVYWYNTDTGEALWGKPQVLIDLEAEENARANGWSALPPNILIDIFDYLVPFPERTAAAAGTCRGWRLAANDPSFVLHVWPVELGALIMNESKSKKKQFRTVAEAVESALPGDTIEMGDGNYYVKSGLVVDKPVKLVGDEDNLKVNLEVGGTIEWRARGGYLEGLTLHRPSMVSGKTEQNDMLAVAPNCRLDMFRCVVDNAGGIGNCVLVGEGARCHSEKVRICGASTEKCGLRIESNATVELIDVSEIPQRHP</sequence>
<evidence type="ECO:0000256" key="2">
    <source>
        <dbReference type="ARBA" id="ARBA00022741"/>
    </source>
</evidence>
<dbReference type="CDD" id="cd18793">
    <property type="entry name" value="SF2_C_SNF"/>
    <property type="match status" value="1"/>
</dbReference>
<dbReference type="Gene3D" id="2.20.70.10">
    <property type="match status" value="1"/>
</dbReference>
<feature type="compositionally biased region" description="Basic and acidic residues" evidence="6">
    <location>
        <begin position="448"/>
        <end position="460"/>
    </location>
</feature>
<evidence type="ECO:0000313" key="9">
    <source>
        <dbReference type="EMBL" id="EJK58678.1"/>
    </source>
</evidence>
<dbReference type="eggNOG" id="KOG0391">
    <property type="taxonomic scope" value="Eukaryota"/>
</dbReference>
<protein>
    <recommendedName>
        <fullName evidence="11">F-box domain-containing protein</fullName>
    </recommendedName>
</protein>
<dbReference type="GO" id="GO:0006338">
    <property type="term" value="P:chromatin remodeling"/>
    <property type="evidence" value="ECO:0007669"/>
    <property type="project" value="TreeGrafter"/>
</dbReference>
<comment type="caution">
    <text evidence="9">The sequence shown here is derived from an EMBL/GenBank/DDBJ whole genome shotgun (WGS) entry which is preliminary data.</text>
</comment>
<dbReference type="Pfam" id="PF12937">
    <property type="entry name" value="F-box-like"/>
    <property type="match status" value="1"/>
</dbReference>
<dbReference type="InterPro" id="IPR050520">
    <property type="entry name" value="INO80/SWR1_helicase"/>
</dbReference>
<feature type="domain" description="Helicase C-terminal" evidence="8">
    <location>
        <begin position="254"/>
        <end position="436"/>
    </location>
</feature>
<dbReference type="InterPro" id="IPR036047">
    <property type="entry name" value="F-box-like_dom_sf"/>
</dbReference>
<dbReference type="GO" id="GO:0004386">
    <property type="term" value="F:helicase activity"/>
    <property type="evidence" value="ECO:0007669"/>
    <property type="project" value="UniProtKB-KW"/>
</dbReference>
<evidence type="ECO:0000256" key="1">
    <source>
        <dbReference type="ARBA" id="ARBA00004123"/>
    </source>
</evidence>
<dbReference type="PANTHER" id="PTHR45685">
    <property type="entry name" value="HELICASE SRCAP-RELATED"/>
    <property type="match status" value="1"/>
</dbReference>
<dbReference type="Gene3D" id="3.40.50.300">
    <property type="entry name" value="P-loop containing nucleotide triphosphate hydrolases"/>
    <property type="match status" value="1"/>
</dbReference>
<dbReference type="InterPro" id="IPR027417">
    <property type="entry name" value="P-loop_NTPase"/>
</dbReference>
<feature type="region of interest" description="Disordered" evidence="6">
    <location>
        <begin position="448"/>
        <end position="470"/>
    </location>
</feature>
<dbReference type="OrthoDB" id="5857104at2759"/>
<evidence type="ECO:0000259" key="7">
    <source>
        <dbReference type="PROSITE" id="PS50020"/>
    </source>
</evidence>
<dbReference type="Gene3D" id="1.20.1280.50">
    <property type="match status" value="1"/>
</dbReference>
<accession>K0RY45</accession>
<evidence type="ECO:0000256" key="5">
    <source>
        <dbReference type="ARBA" id="ARBA00022840"/>
    </source>
</evidence>
<evidence type="ECO:0000256" key="6">
    <source>
        <dbReference type="SAM" id="MobiDB-lite"/>
    </source>
</evidence>
<feature type="domain" description="WW" evidence="7">
    <location>
        <begin position="713"/>
        <end position="741"/>
    </location>
</feature>
<gene>
    <name evidence="9" type="ORF">THAOC_21181</name>
</gene>
<dbReference type="GO" id="GO:0042393">
    <property type="term" value="F:histone binding"/>
    <property type="evidence" value="ECO:0007669"/>
    <property type="project" value="TreeGrafter"/>
</dbReference>
<dbReference type="InterPro" id="IPR001810">
    <property type="entry name" value="F-box_dom"/>
</dbReference>
<dbReference type="SMART" id="SM00490">
    <property type="entry name" value="HELICc"/>
    <property type="match status" value="1"/>
</dbReference>
<evidence type="ECO:0000259" key="8">
    <source>
        <dbReference type="PROSITE" id="PS51194"/>
    </source>
</evidence>
<dbReference type="SUPFAM" id="SSF51126">
    <property type="entry name" value="Pectin lyase-like"/>
    <property type="match status" value="1"/>
</dbReference>
<evidence type="ECO:0000256" key="3">
    <source>
        <dbReference type="ARBA" id="ARBA00022801"/>
    </source>
</evidence>
<evidence type="ECO:0008006" key="11">
    <source>
        <dbReference type="Google" id="ProtNLM"/>
    </source>
</evidence>
<keyword evidence="4" id="KW-0347">Helicase</keyword>
<dbReference type="InterPro" id="IPR011050">
    <property type="entry name" value="Pectin_lyase_fold/virulence"/>
</dbReference>
<dbReference type="GO" id="GO:0005524">
    <property type="term" value="F:ATP binding"/>
    <property type="evidence" value="ECO:0007669"/>
    <property type="project" value="UniProtKB-KW"/>
</dbReference>
<dbReference type="PROSITE" id="PS50020">
    <property type="entry name" value="WW_DOMAIN_2"/>
    <property type="match status" value="1"/>
</dbReference>
<dbReference type="InterPro" id="IPR001650">
    <property type="entry name" value="Helicase_C-like"/>
</dbReference>
<dbReference type="GO" id="GO:0000812">
    <property type="term" value="C:Swr1 complex"/>
    <property type="evidence" value="ECO:0007669"/>
    <property type="project" value="TreeGrafter"/>
</dbReference>
<dbReference type="InterPro" id="IPR001202">
    <property type="entry name" value="WW_dom"/>
</dbReference>
<keyword evidence="5" id="KW-0067">ATP-binding</keyword>
<dbReference type="EMBL" id="AGNL01024545">
    <property type="protein sequence ID" value="EJK58678.1"/>
    <property type="molecule type" value="Genomic_DNA"/>
</dbReference>
<dbReference type="InterPro" id="IPR049730">
    <property type="entry name" value="SNF2/RAD54-like_C"/>
</dbReference>
<dbReference type="Pfam" id="PF00271">
    <property type="entry name" value="Helicase_C"/>
    <property type="match status" value="1"/>
</dbReference>
<feature type="region of interest" description="Disordered" evidence="6">
    <location>
        <begin position="509"/>
        <end position="605"/>
    </location>
</feature>
<name>K0RY45_THAOC</name>
<dbReference type="GO" id="GO:0016887">
    <property type="term" value="F:ATP hydrolysis activity"/>
    <property type="evidence" value="ECO:0007669"/>
    <property type="project" value="TreeGrafter"/>
</dbReference>
<comment type="subcellular location">
    <subcellularLocation>
        <location evidence="1">Nucleus</location>
    </subcellularLocation>
</comment>
<reference evidence="9 10" key="1">
    <citation type="journal article" date="2012" name="Genome Biol.">
        <title>Genome and low-iron response of an oceanic diatom adapted to chronic iron limitation.</title>
        <authorList>
            <person name="Lommer M."/>
            <person name="Specht M."/>
            <person name="Roy A.S."/>
            <person name="Kraemer L."/>
            <person name="Andreson R."/>
            <person name="Gutowska M.A."/>
            <person name="Wolf J."/>
            <person name="Bergner S.V."/>
            <person name="Schilhabel M.B."/>
            <person name="Klostermeier U.C."/>
            <person name="Beiko R.G."/>
            <person name="Rosenstiel P."/>
            <person name="Hippler M."/>
            <person name="Laroche J."/>
        </authorList>
    </citation>
    <scope>NUCLEOTIDE SEQUENCE [LARGE SCALE GENOMIC DNA]</scope>
    <source>
        <strain evidence="9 10">CCMP1005</strain>
    </source>
</reference>
<organism evidence="9 10">
    <name type="scientific">Thalassiosira oceanica</name>
    <name type="common">Marine diatom</name>
    <dbReference type="NCBI Taxonomy" id="159749"/>
    <lineage>
        <taxon>Eukaryota</taxon>
        <taxon>Sar</taxon>
        <taxon>Stramenopiles</taxon>
        <taxon>Ochrophyta</taxon>
        <taxon>Bacillariophyta</taxon>
        <taxon>Coscinodiscophyceae</taxon>
        <taxon>Thalassiosirophycidae</taxon>
        <taxon>Thalassiosirales</taxon>
        <taxon>Thalassiosiraceae</taxon>
        <taxon>Thalassiosira</taxon>
    </lineage>
</organism>
<keyword evidence="3" id="KW-0378">Hydrolase</keyword>
<dbReference type="GO" id="GO:0003677">
    <property type="term" value="F:DNA binding"/>
    <property type="evidence" value="ECO:0007669"/>
    <property type="project" value="UniProtKB-KW"/>
</dbReference>
<dbReference type="AlphaFoldDB" id="K0RY45"/>
<dbReference type="Proteomes" id="UP000266841">
    <property type="component" value="Unassembled WGS sequence"/>
</dbReference>
<evidence type="ECO:0000256" key="4">
    <source>
        <dbReference type="ARBA" id="ARBA00022806"/>
    </source>
</evidence>
<dbReference type="PANTHER" id="PTHR45685:SF1">
    <property type="entry name" value="HELICASE SRCAP"/>
    <property type="match status" value="1"/>
</dbReference>
<dbReference type="PROSITE" id="PS51194">
    <property type="entry name" value="HELICASE_CTER"/>
    <property type="match status" value="1"/>
</dbReference>
<dbReference type="SUPFAM" id="SSF52540">
    <property type="entry name" value="P-loop containing nucleoside triphosphate hydrolases"/>
    <property type="match status" value="1"/>
</dbReference>